<protein>
    <submittedName>
        <fullName evidence="1">Uncharacterized protein</fullName>
    </submittedName>
</protein>
<accession>A0A7V8VAR1</accession>
<reference evidence="1 2" key="1">
    <citation type="submission" date="2020-07" db="EMBL/GenBank/DDBJ databases">
        <title>Thermogemmata thermophila gen. nov., sp. nov., a novel moderate thermophilic planctomycete from a Kamchatka hot spring.</title>
        <authorList>
            <person name="Elcheninov A.G."/>
            <person name="Podosokorskaya O.A."/>
            <person name="Kovaleva O.L."/>
            <person name="Novikov A."/>
            <person name="Bonch-Osmolovskaya E.A."/>
            <person name="Toshchakov S.V."/>
            <person name="Kublanov I.V."/>
        </authorList>
    </citation>
    <scope>NUCLEOTIDE SEQUENCE [LARGE SCALE GENOMIC DNA]</scope>
    <source>
        <strain evidence="1 2">2918</strain>
    </source>
</reference>
<dbReference type="EMBL" id="JACEFB010000001">
    <property type="protein sequence ID" value="MBA2224599.1"/>
    <property type="molecule type" value="Genomic_DNA"/>
</dbReference>
<gene>
    <name evidence="1" type="ORF">H0921_00300</name>
</gene>
<evidence type="ECO:0000313" key="2">
    <source>
        <dbReference type="Proteomes" id="UP000542342"/>
    </source>
</evidence>
<sequence length="324" mass="35890">MVSDPLPLMLQRLDDEPPVFFAEEAHKHLGPALERLVGLGLLRETTPATSAPCWDCGRGYVGRVEFVTSSRTGRRHAYIPCPECGAVEVPLDRLKRWAVDVPALLAAVSDAAGVRGPPAEAVTGHLWRVGKATWGQRPREVYFARHVYEDSRPALTAEMSRRPKALLFLPTEASVRRWGSATTNLAIALESVVTFGPAALSFDMAYVESRLTDSGLTDGVKAKRPPRKRAERAGKIEALVREMAEHLLAARDYAYATKERTGTPELLPRPSQKDLAKRTGLTKADVSRCLADESARELRLYWETALDLDQIMRWKGRPRGQKTG</sequence>
<proteinExistence type="predicted"/>
<organism evidence="1 2">
    <name type="scientific">Thermogemmata fonticola</name>
    <dbReference type="NCBI Taxonomy" id="2755323"/>
    <lineage>
        <taxon>Bacteria</taxon>
        <taxon>Pseudomonadati</taxon>
        <taxon>Planctomycetota</taxon>
        <taxon>Planctomycetia</taxon>
        <taxon>Gemmatales</taxon>
        <taxon>Gemmataceae</taxon>
        <taxon>Thermogemmata</taxon>
    </lineage>
</organism>
<dbReference type="AlphaFoldDB" id="A0A7V8VAR1"/>
<name>A0A7V8VAR1_9BACT</name>
<comment type="caution">
    <text evidence="1">The sequence shown here is derived from an EMBL/GenBank/DDBJ whole genome shotgun (WGS) entry which is preliminary data.</text>
</comment>
<dbReference type="Proteomes" id="UP000542342">
    <property type="component" value="Unassembled WGS sequence"/>
</dbReference>
<keyword evidence="2" id="KW-1185">Reference proteome</keyword>
<dbReference type="RefSeq" id="WP_194536040.1">
    <property type="nucleotide sequence ID" value="NZ_JACEFB010000001.1"/>
</dbReference>
<evidence type="ECO:0000313" key="1">
    <source>
        <dbReference type="EMBL" id="MBA2224599.1"/>
    </source>
</evidence>